<dbReference type="InterPro" id="IPR007737">
    <property type="entry name" value="Mga_HTH"/>
</dbReference>
<accession>A0A940PA64</accession>
<protein>
    <submittedName>
        <fullName evidence="4">Helix-turn-helix domain-containing protein</fullName>
    </submittedName>
</protein>
<sequence>MTTFLDKNEKRDLDILYHLYSEDKLWSAEELATVANCSVKSVTSSVSTLNELISEYDLDCWIQIERHLGIRLCTDSYASIYHLESLYIQNTITYQLMDKLFHERDLSITKLQDAFFLSRSSIYRKLAIIETFILSNGFNFSKTELTITGPEASIREFFYLFYISIADDHFWPFKTVSQAHLENKLVKIEEASHFKLSYAEKLRVLYRLAINSVRYQQKHYVLELPDIVKIAPNLEVELAAAAEYFMEGIPVKYQQLEYQYLSLVYLTYANTIEVNNTLGIEEAVDWNRKEKTKAYELVAELLDKMSNIYPQLDLSEYFASSLFIYKLISVANYALLYPMLDVDLDLNDRWNKRFRSLTFSSLERPKFTEVLWELIVEIHEENNRELINPHHVFYFIYSVFNQSLDLHIFENTLKIKLIMEAGYLSESELKEKLARLLGNDAKIVTSDIRNDEKEPYDLIISDLPFLTIDYPDAKQQYIWAFPPMKRDWQNIKMMTEMLSFDSQKEKDASV</sequence>
<evidence type="ECO:0000313" key="5">
    <source>
        <dbReference type="Proteomes" id="UP000674938"/>
    </source>
</evidence>
<dbReference type="PANTHER" id="PTHR30185">
    <property type="entry name" value="CRYPTIC BETA-GLUCOSIDE BGL OPERON ANTITERMINATOR"/>
    <property type="match status" value="1"/>
</dbReference>
<dbReference type="AlphaFoldDB" id="A0A940PA64"/>
<dbReference type="PANTHER" id="PTHR30185:SF18">
    <property type="entry name" value="TRANSCRIPTIONAL REGULATOR MTLR"/>
    <property type="match status" value="1"/>
</dbReference>
<name>A0A940PA64_9ENTE</name>
<dbReference type="EMBL" id="JAEEGA010000004">
    <property type="protein sequence ID" value="MBP1040802.1"/>
    <property type="molecule type" value="Genomic_DNA"/>
</dbReference>
<comment type="caution">
    <text evidence="4">The sequence shown here is derived from an EMBL/GenBank/DDBJ whole genome shotgun (WGS) entry which is preliminary data.</text>
</comment>
<dbReference type="InterPro" id="IPR050661">
    <property type="entry name" value="BglG_antiterminators"/>
</dbReference>
<keyword evidence="2" id="KW-0804">Transcription</keyword>
<gene>
    <name evidence="4" type="ORF">I6N95_07280</name>
</gene>
<organism evidence="4 5">
    <name type="scientific">Vagococcus allomyrinae</name>
    <dbReference type="NCBI Taxonomy" id="2794353"/>
    <lineage>
        <taxon>Bacteria</taxon>
        <taxon>Bacillati</taxon>
        <taxon>Bacillota</taxon>
        <taxon>Bacilli</taxon>
        <taxon>Lactobacillales</taxon>
        <taxon>Enterococcaceae</taxon>
        <taxon>Vagococcus</taxon>
    </lineage>
</organism>
<keyword evidence="5" id="KW-1185">Reference proteome</keyword>
<proteinExistence type="predicted"/>
<dbReference type="RefSeq" id="WP_209526218.1">
    <property type="nucleotide sequence ID" value="NZ_JAEEGA010000004.1"/>
</dbReference>
<dbReference type="Proteomes" id="UP000674938">
    <property type="component" value="Unassembled WGS sequence"/>
</dbReference>
<evidence type="ECO:0000256" key="2">
    <source>
        <dbReference type="ARBA" id="ARBA00023163"/>
    </source>
</evidence>
<keyword evidence="1" id="KW-0805">Transcription regulation</keyword>
<evidence type="ECO:0000259" key="3">
    <source>
        <dbReference type="Pfam" id="PF05043"/>
    </source>
</evidence>
<feature type="domain" description="Mga helix-turn-helix" evidence="3">
    <location>
        <begin position="78"/>
        <end position="162"/>
    </location>
</feature>
<evidence type="ECO:0000313" key="4">
    <source>
        <dbReference type="EMBL" id="MBP1040802.1"/>
    </source>
</evidence>
<evidence type="ECO:0000256" key="1">
    <source>
        <dbReference type="ARBA" id="ARBA00023015"/>
    </source>
</evidence>
<dbReference type="Pfam" id="PF05043">
    <property type="entry name" value="Mga"/>
    <property type="match status" value="1"/>
</dbReference>
<reference evidence="4" key="1">
    <citation type="submission" date="2020-12" db="EMBL/GenBank/DDBJ databases">
        <title>Vagococcus allomyrinae sp. nov. and Enterococcus lavae sp. nov., isolated from the larvae of Allomyrina dichotoma.</title>
        <authorList>
            <person name="Lee S.D."/>
        </authorList>
    </citation>
    <scope>NUCLEOTIDE SEQUENCE</scope>
    <source>
        <strain evidence="4">BWB3-3</strain>
    </source>
</reference>